<name>A0A7M7NCT1_STRPU</name>
<evidence type="ECO:0000313" key="1">
    <source>
        <dbReference type="EnsemblMetazoa" id="XP_030834581"/>
    </source>
</evidence>
<dbReference type="GeneID" id="115921338"/>
<proteinExistence type="predicted"/>
<evidence type="ECO:0000313" key="2">
    <source>
        <dbReference type="Proteomes" id="UP000007110"/>
    </source>
</evidence>
<dbReference type="InterPro" id="IPR032675">
    <property type="entry name" value="LRR_dom_sf"/>
</dbReference>
<dbReference type="EnsemblMetazoa" id="XM_030978721">
    <property type="protein sequence ID" value="XP_030834581"/>
    <property type="gene ID" value="LOC115921338"/>
</dbReference>
<dbReference type="InParanoid" id="A0A7M7NCT1"/>
<reference evidence="2" key="1">
    <citation type="submission" date="2015-02" db="EMBL/GenBank/DDBJ databases">
        <title>Genome sequencing for Strongylocentrotus purpuratus.</title>
        <authorList>
            <person name="Murali S."/>
            <person name="Liu Y."/>
            <person name="Vee V."/>
            <person name="English A."/>
            <person name="Wang M."/>
            <person name="Skinner E."/>
            <person name="Han Y."/>
            <person name="Muzny D.M."/>
            <person name="Worley K.C."/>
            <person name="Gibbs R.A."/>
        </authorList>
    </citation>
    <scope>NUCLEOTIDE SEQUENCE</scope>
</reference>
<keyword evidence="2" id="KW-1185">Reference proteome</keyword>
<dbReference type="PANTHER" id="PTHR24407">
    <property type="entry name" value="PROTEIN KINASE DOMAIN-CONTAINING PROTEIN"/>
    <property type="match status" value="1"/>
</dbReference>
<dbReference type="Gene3D" id="3.80.10.10">
    <property type="entry name" value="Ribonuclease Inhibitor"/>
    <property type="match status" value="1"/>
</dbReference>
<dbReference type="RefSeq" id="XP_030834581.1">
    <property type="nucleotide sequence ID" value="XM_030978721.1"/>
</dbReference>
<reference evidence="1" key="2">
    <citation type="submission" date="2021-01" db="UniProtKB">
        <authorList>
            <consortium name="EnsemblMetazoa"/>
        </authorList>
    </citation>
    <scope>IDENTIFICATION</scope>
</reference>
<organism evidence="1 2">
    <name type="scientific">Strongylocentrotus purpuratus</name>
    <name type="common">Purple sea urchin</name>
    <dbReference type="NCBI Taxonomy" id="7668"/>
    <lineage>
        <taxon>Eukaryota</taxon>
        <taxon>Metazoa</taxon>
        <taxon>Echinodermata</taxon>
        <taxon>Eleutherozoa</taxon>
        <taxon>Echinozoa</taxon>
        <taxon>Echinoidea</taxon>
        <taxon>Euechinoidea</taxon>
        <taxon>Echinacea</taxon>
        <taxon>Camarodonta</taxon>
        <taxon>Echinidea</taxon>
        <taxon>Strongylocentrotidae</taxon>
        <taxon>Strongylocentrotus</taxon>
    </lineage>
</organism>
<dbReference type="Proteomes" id="UP000007110">
    <property type="component" value="Unassembled WGS sequence"/>
</dbReference>
<dbReference type="KEGG" id="spu:115921338"/>
<protein>
    <submittedName>
        <fullName evidence="1">Uncharacterized protein</fullName>
    </submittedName>
</protein>
<dbReference type="PANTHER" id="PTHR24407:SF14">
    <property type="entry name" value="SIR2-LIKE DOMAIN-CONTAINING PROTEIN"/>
    <property type="match status" value="1"/>
</dbReference>
<sequence length="174" mass="19269">MQVKTLNLTNHQCLTPASSQHLSEELCSMPNLTGLTLDRGDLREEFYSTWKANASSIKVKTLNLTNHQCLTPASSQHLSEALCSMPNLTDLTLDGGDLREEFYSTWKANASSIKVQTLNLTNHQCLTPASSQHLLEALCSMPNLTDLTLDGGDLREEFYSTWKANASSIKVCVY</sequence>
<dbReference type="AlphaFoldDB" id="A0A7M7NCT1"/>
<accession>A0A7M7NCT1</accession>
<dbReference type="SUPFAM" id="SSF52047">
    <property type="entry name" value="RNI-like"/>
    <property type="match status" value="1"/>
</dbReference>